<dbReference type="SUPFAM" id="SSF52540">
    <property type="entry name" value="P-loop containing nucleoside triphosphate hydrolases"/>
    <property type="match status" value="1"/>
</dbReference>
<dbReference type="InterPro" id="IPR027417">
    <property type="entry name" value="P-loop_NTPase"/>
</dbReference>
<dbReference type="Gene3D" id="3.40.50.300">
    <property type="entry name" value="P-loop containing nucleotide triphosphate hydrolases"/>
    <property type="match status" value="1"/>
</dbReference>
<evidence type="ECO:0000313" key="2">
    <source>
        <dbReference type="EMBL" id="GCB83705.1"/>
    </source>
</evidence>
<evidence type="ECO:0000313" key="3">
    <source>
        <dbReference type="Proteomes" id="UP000288216"/>
    </source>
</evidence>
<accession>A0A401QE94</accession>
<feature type="non-terminal residue" evidence="2">
    <location>
        <position position="1"/>
    </location>
</feature>
<gene>
    <name evidence="2" type="ORF">scyTo_0024237</name>
</gene>
<proteinExistence type="predicted"/>
<name>A0A401QE94_SCYTO</name>
<dbReference type="OMA" id="VIVYIDC"/>
<organism evidence="2 3">
    <name type="scientific">Scyliorhinus torazame</name>
    <name type="common">Cloudy catshark</name>
    <name type="synonym">Catulus torazame</name>
    <dbReference type="NCBI Taxonomy" id="75743"/>
    <lineage>
        <taxon>Eukaryota</taxon>
        <taxon>Metazoa</taxon>
        <taxon>Chordata</taxon>
        <taxon>Craniata</taxon>
        <taxon>Vertebrata</taxon>
        <taxon>Chondrichthyes</taxon>
        <taxon>Elasmobranchii</taxon>
        <taxon>Galeomorphii</taxon>
        <taxon>Galeoidea</taxon>
        <taxon>Carcharhiniformes</taxon>
        <taxon>Scyliorhinidae</taxon>
        <taxon>Scyliorhinus</taxon>
    </lineage>
</organism>
<feature type="non-terminal residue" evidence="2">
    <location>
        <position position="119"/>
    </location>
</feature>
<dbReference type="InterPro" id="IPR052634">
    <property type="entry name" value="Sperm_flagellar-bone_growth"/>
</dbReference>
<dbReference type="EMBL" id="BFAA01041814">
    <property type="protein sequence ID" value="GCB83705.1"/>
    <property type="molecule type" value="Genomic_DNA"/>
</dbReference>
<dbReference type="Proteomes" id="UP000288216">
    <property type="component" value="Unassembled WGS sequence"/>
</dbReference>
<evidence type="ECO:0000256" key="1">
    <source>
        <dbReference type="SAM" id="MobiDB-lite"/>
    </source>
</evidence>
<reference evidence="2 3" key="1">
    <citation type="journal article" date="2018" name="Nat. Ecol. Evol.">
        <title>Shark genomes provide insights into elasmobranch evolution and the origin of vertebrates.</title>
        <authorList>
            <person name="Hara Y"/>
            <person name="Yamaguchi K"/>
            <person name="Onimaru K"/>
            <person name="Kadota M"/>
            <person name="Koyanagi M"/>
            <person name="Keeley SD"/>
            <person name="Tatsumi K"/>
            <person name="Tanaka K"/>
            <person name="Motone F"/>
            <person name="Kageyama Y"/>
            <person name="Nozu R"/>
            <person name="Adachi N"/>
            <person name="Nishimura O"/>
            <person name="Nakagawa R"/>
            <person name="Tanegashima C"/>
            <person name="Kiyatake I"/>
            <person name="Matsumoto R"/>
            <person name="Murakumo K"/>
            <person name="Nishida K"/>
            <person name="Terakita A"/>
            <person name="Kuratani S"/>
            <person name="Sato K"/>
            <person name="Hyodo S Kuraku.S."/>
        </authorList>
    </citation>
    <scope>NUCLEOTIDE SEQUENCE [LARGE SCALE GENOMIC DNA]</scope>
</reference>
<keyword evidence="3" id="KW-1185">Reference proteome</keyword>
<dbReference type="AlphaFoldDB" id="A0A401QE94"/>
<dbReference type="GO" id="GO:0097225">
    <property type="term" value="C:sperm midpiece"/>
    <property type="evidence" value="ECO:0007669"/>
    <property type="project" value="TreeGrafter"/>
</dbReference>
<dbReference type="OrthoDB" id="62528at2759"/>
<dbReference type="GO" id="GO:0007288">
    <property type="term" value="P:sperm axoneme assembly"/>
    <property type="evidence" value="ECO:0007669"/>
    <property type="project" value="TreeGrafter"/>
</dbReference>
<dbReference type="Pfam" id="PF00406">
    <property type="entry name" value="ADK"/>
    <property type="match status" value="1"/>
</dbReference>
<feature type="region of interest" description="Disordered" evidence="1">
    <location>
        <begin position="66"/>
        <end position="93"/>
    </location>
</feature>
<dbReference type="STRING" id="75743.A0A401QE94"/>
<dbReference type="PANTHER" id="PTHR14919:SF0">
    <property type="entry name" value="SPERM FLAGELLAR PROTEIN 2"/>
    <property type="match status" value="1"/>
</dbReference>
<dbReference type="GO" id="GO:0002177">
    <property type="term" value="C:manchette"/>
    <property type="evidence" value="ECO:0007669"/>
    <property type="project" value="TreeGrafter"/>
</dbReference>
<dbReference type="PANTHER" id="PTHR14919">
    <property type="entry name" value="KPL2-RELATED"/>
    <property type="match status" value="1"/>
</dbReference>
<protein>
    <submittedName>
        <fullName evidence="2">Uncharacterized protein</fullName>
    </submittedName>
</protein>
<sequence>LSVRAQLGARAARFLRKGKSVPDELLVEIVVEYVRSLPAECGWILDGFPVTIKQAKLLEKWLTGADPDKESRTSRMSKTSLAIDTRAPKDPPPLRPALDIVILLEVSDNTVLARYSENT</sequence>
<comment type="caution">
    <text evidence="2">The sequence shown here is derived from an EMBL/GenBank/DDBJ whole genome shotgun (WGS) entry which is preliminary data.</text>
</comment>